<evidence type="ECO:0000256" key="16">
    <source>
        <dbReference type="ARBA" id="ARBA00032853"/>
    </source>
</evidence>
<keyword evidence="8 19" id="KW-0169">Cobalamin biosynthesis</keyword>
<keyword evidence="12 19" id="KW-1133">Transmembrane helix</keyword>
<evidence type="ECO:0000313" key="21">
    <source>
        <dbReference type="Proteomes" id="UP000468591"/>
    </source>
</evidence>
<evidence type="ECO:0000256" key="2">
    <source>
        <dbReference type="ARBA" id="ARBA00004651"/>
    </source>
</evidence>
<comment type="catalytic activity">
    <reaction evidence="18 19">
        <text>alpha-ribazole 5'-phosphate + adenosylcob(III)inamide-GDP = adenosylcob(III)alamin 5'-phosphate + GMP + H(+)</text>
        <dbReference type="Rhea" id="RHEA:23560"/>
        <dbReference type="ChEBI" id="CHEBI:15378"/>
        <dbReference type="ChEBI" id="CHEBI:57918"/>
        <dbReference type="ChEBI" id="CHEBI:58115"/>
        <dbReference type="ChEBI" id="CHEBI:60487"/>
        <dbReference type="ChEBI" id="CHEBI:60493"/>
        <dbReference type="EC" id="2.7.8.26"/>
    </reaction>
</comment>
<comment type="caution">
    <text evidence="20">The sequence shown here is derived from an EMBL/GenBank/DDBJ whole genome shotgun (WGS) entry which is preliminary data.</text>
</comment>
<comment type="subcellular location">
    <subcellularLocation>
        <location evidence="2 19">Cell membrane</location>
        <topology evidence="2 19">Multi-pass membrane protein</topology>
    </subcellularLocation>
</comment>
<dbReference type="GO" id="GO:0008818">
    <property type="term" value="F:cobalamin 5'-phosphate synthase activity"/>
    <property type="evidence" value="ECO:0007669"/>
    <property type="project" value="UniProtKB-UniRule"/>
</dbReference>
<evidence type="ECO:0000256" key="8">
    <source>
        <dbReference type="ARBA" id="ARBA00022573"/>
    </source>
</evidence>
<dbReference type="PANTHER" id="PTHR34148:SF1">
    <property type="entry name" value="ADENOSYLCOBINAMIDE-GDP RIBAZOLETRANSFERASE"/>
    <property type="match status" value="1"/>
</dbReference>
<comment type="catalytic activity">
    <reaction evidence="17 19">
        <text>alpha-ribazole + adenosylcob(III)inamide-GDP = adenosylcob(III)alamin + GMP + H(+)</text>
        <dbReference type="Rhea" id="RHEA:16049"/>
        <dbReference type="ChEBI" id="CHEBI:10329"/>
        <dbReference type="ChEBI" id="CHEBI:15378"/>
        <dbReference type="ChEBI" id="CHEBI:18408"/>
        <dbReference type="ChEBI" id="CHEBI:58115"/>
        <dbReference type="ChEBI" id="CHEBI:60487"/>
        <dbReference type="EC" id="2.7.8.26"/>
    </reaction>
</comment>
<feature type="transmembrane region" description="Helical" evidence="19">
    <location>
        <begin position="152"/>
        <end position="173"/>
    </location>
</feature>
<dbReference type="RefSeq" id="WP_164355512.1">
    <property type="nucleotide sequence ID" value="NZ_JAABNT010000018.1"/>
</dbReference>
<evidence type="ECO:0000256" key="5">
    <source>
        <dbReference type="ARBA" id="ARBA00013200"/>
    </source>
</evidence>
<evidence type="ECO:0000256" key="11">
    <source>
        <dbReference type="ARBA" id="ARBA00022842"/>
    </source>
</evidence>
<evidence type="ECO:0000256" key="19">
    <source>
        <dbReference type="HAMAP-Rule" id="MF_00719"/>
    </source>
</evidence>
<keyword evidence="10 19" id="KW-0812">Transmembrane</keyword>
<dbReference type="Pfam" id="PF02654">
    <property type="entry name" value="CobS"/>
    <property type="match status" value="1"/>
</dbReference>
<gene>
    <name evidence="19 20" type="primary">cobS</name>
    <name evidence="20" type="ORF">GV827_19585</name>
</gene>
<accession>A0A6P0CH14</accession>
<evidence type="ECO:0000256" key="14">
    <source>
        <dbReference type="ARBA" id="ARBA00025228"/>
    </source>
</evidence>
<keyword evidence="11 19" id="KW-0460">Magnesium</keyword>
<dbReference type="AlphaFoldDB" id="A0A6P0CH14"/>
<reference evidence="20 21" key="1">
    <citation type="submission" date="2020-01" db="EMBL/GenBank/DDBJ databases">
        <title>Sulfitobacter sediminilitoris sp. nov., isolated from a tidal flat.</title>
        <authorList>
            <person name="Park S."/>
            <person name="Yoon J.-H."/>
        </authorList>
    </citation>
    <scope>NUCLEOTIDE SEQUENCE [LARGE SCALE GENOMIC DNA]</scope>
    <source>
        <strain evidence="20 21">JBTF-M27</strain>
    </source>
</reference>
<evidence type="ECO:0000256" key="3">
    <source>
        <dbReference type="ARBA" id="ARBA00004663"/>
    </source>
</evidence>
<comment type="cofactor">
    <cofactor evidence="1 19">
        <name>Mg(2+)</name>
        <dbReference type="ChEBI" id="CHEBI:18420"/>
    </cofactor>
</comment>
<evidence type="ECO:0000256" key="12">
    <source>
        <dbReference type="ARBA" id="ARBA00022989"/>
    </source>
</evidence>
<dbReference type="GO" id="GO:0005886">
    <property type="term" value="C:plasma membrane"/>
    <property type="evidence" value="ECO:0007669"/>
    <property type="project" value="UniProtKB-SubCell"/>
</dbReference>
<organism evidence="20 21">
    <name type="scientific">Sulfitobacter sediminilitoris</name>
    <dbReference type="NCBI Taxonomy" id="2698830"/>
    <lineage>
        <taxon>Bacteria</taxon>
        <taxon>Pseudomonadati</taxon>
        <taxon>Pseudomonadota</taxon>
        <taxon>Alphaproteobacteria</taxon>
        <taxon>Rhodobacterales</taxon>
        <taxon>Roseobacteraceae</taxon>
        <taxon>Sulfitobacter</taxon>
    </lineage>
</organism>
<evidence type="ECO:0000256" key="15">
    <source>
        <dbReference type="ARBA" id="ARBA00032605"/>
    </source>
</evidence>
<dbReference type="InterPro" id="IPR003805">
    <property type="entry name" value="CobS"/>
</dbReference>
<evidence type="ECO:0000256" key="10">
    <source>
        <dbReference type="ARBA" id="ARBA00022692"/>
    </source>
</evidence>
<dbReference type="NCBIfam" id="TIGR00317">
    <property type="entry name" value="cobS"/>
    <property type="match status" value="1"/>
</dbReference>
<dbReference type="EMBL" id="JAABNT010000018">
    <property type="protein sequence ID" value="NEK24588.1"/>
    <property type="molecule type" value="Genomic_DNA"/>
</dbReference>
<feature type="transmembrane region" description="Helical" evidence="19">
    <location>
        <begin position="47"/>
        <end position="69"/>
    </location>
</feature>
<proteinExistence type="inferred from homology"/>
<sequence>MTGNDIPAPAFRPQPRDILVALALLTRLPLPYADFAPNDPRPAAHAAWAYPLVGLVVGALSVLAAFAALSFGLPTGIAALFALLASVVSTGAMHEDGLADCADGFWGGWTKERRLEIMKDSQIGTYGVIALVLSFGLRWGALSALIATGGMMTALLSAAVISRAGMVLVMAYLPHARATGLSHQTGKPPRNAALCAGGLAAAALALLIPAPLFGSISAVAFAMVLTTFIAKAKIGGQTGDVLGATQQLIEITVLLVCLSALP</sequence>
<name>A0A6P0CH14_9RHOB</name>
<keyword evidence="21" id="KW-1185">Reference proteome</keyword>
<keyword evidence="13 19" id="KW-0472">Membrane</keyword>
<dbReference type="GO" id="GO:0009236">
    <property type="term" value="P:cobalamin biosynthetic process"/>
    <property type="evidence" value="ECO:0007669"/>
    <property type="project" value="UniProtKB-UniRule"/>
</dbReference>
<comment type="pathway">
    <text evidence="3 19">Cofactor biosynthesis; adenosylcobalamin biosynthesis; adenosylcobalamin from cob(II)yrinate a,c-diamide: step 7/7.</text>
</comment>
<dbReference type="EC" id="2.7.8.26" evidence="5 19"/>
<evidence type="ECO:0000256" key="6">
    <source>
        <dbReference type="ARBA" id="ARBA00015850"/>
    </source>
</evidence>
<keyword evidence="7 19" id="KW-1003">Cell membrane</keyword>
<evidence type="ECO:0000256" key="13">
    <source>
        <dbReference type="ARBA" id="ARBA00023136"/>
    </source>
</evidence>
<dbReference type="PANTHER" id="PTHR34148">
    <property type="entry name" value="ADENOSYLCOBINAMIDE-GDP RIBAZOLETRANSFERASE"/>
    <property type="match status" value="1"/>
</dbReference>
<evidence type="ECO:0000256" key="9">
    <source>
        <dbReference type="ARBA" id="ARBA00022679"/>
    </source>
</evidence>
<feature type="transmembrane region" description="Helical" evidence="19">
    <location>
        <begin position="123"/>
        <end position="146"/>
    </location>
</feature>
<evidence type="ECO:0000256" key="18">
    <source>
        <dbReference type="ARBA" id="ARBA00049504"/>
    </source>
</evidence>
<dbReference type="GO" id="GO:0051073">
    <property type="term" value="F:adenosylcobinamide-GDP ribazoletransferase activity"/>
    <property type="evidence" value="ECO:0007669"/>
    <property type="project" value="UniProtKB-UniRule"/>
</dbReference>
<dbReference type="Proteomes" id="UP000468591">
    <property type="component" value="Unassembled WGS sequence"/>
</dbReference>
<comment type="similarity">
    <text evidence="4 19">Belongs to the CobS family.</text>
</comment>
<evidence type="ECO:0000256" key="17">
    <source>
        <dbReference type="ARBA" id="ARBA00048623"/>
    </source>
</evidence>
<keyword evidence="9 19" id="KW-0808">Transferase</keyword>
<evidence type="ECO:0000256" key="7">
    <source>
        <dbReference type="ARBA" id="ARBA00022475"/>
    </source>
</evidence>
<protein>
    <recommendedName>
        <fullName evidence="6 19">Adenosylcobinamide-GDP ribazoletransferase</fullName>
        <ecNumber evidence="5 19">2.7.8.26</ecNumber>
    </recommendedName>
    <alternativeName>
        <fullName evidence="16 19">Cobalamin synthase</fullName>
    </alternativeName>
    <alternativeName>
        <fullName evidence="15 19">Cobalamin-5'-phosphate synthase</fullName>
    </alternativeName>
</protein>
<evidence type="ECO:0000256" key="1">
    <source>
        <dbReference type="ARBA" id="ARBA00001946"/>
    </source>
</evidence>
<feature type="transmembrane region" description="Helical" evidence="19">
    <location>
        <begin position="75"/>
        <end position="93"/>
    </location>
</feature>
<dbReference type="HAMAP" id="MF_00719">
    <property type="entry name" value="CobS"/>
    <property type="match status" value="1"/>
</dbReference>
<evidence type="ECO:0000256" key="4">
    <source>
        <dbReference type="ARBA" id="ARBA00010561"/>
    </source>
</evidence>
<comment type="function">
    <text evidence="14 19">Joins adenosylcobinamide-GDP and alpha-ribazole to generate adenosylcobalamin (Ado-cobalamin). Also synthesizes adenosylcobalamin 5'-phosphate from adenosylcobinamide-GDP and alpha-ribazole 5'-phosphate.</text>
</comment>
<dbReference type="UniPathway" id="UPA00148">
    <property type="reaction ID" value="UER00238"/>
</dbReference>
<evidence type="ECO:0000313" key="20">
    <source>
        <dbReference type="EMBL" id="NEK24588.1"/>
    </source>
</evidence>